<keyword evidence="6" id="KW-1185">Reference proteome</keyword>
<feature type="compositionally biased region" description="Basic and acidic residues" evidence="4">
    <location>
        <begin position="18"/>
        <end position="32"/>
    </location>
</feature>
<dbReference type="GO" id="GO:0004594">
    <property type="term" value="F:pantothenate kinase activity"/>
    <property type="evidence" value="ECO:0007669"/>
    <property type="project" value="TreeGrafter"/>
</dbReference>
<reference evidence="5 6" key="1">
    <citation type="journal article" date="2018" name="Mol. Biol. Evol.">
        <title>Broad Genomic Sampling Reveals a Smut Pathogenic Ancestry of the Fungal Clade Ustilaginomycotina.</title>
        <authorList>
            <person name="Kijpornyongpan T."/>
            <person name="Mondo S.J."/>
            <person name="Barry K."/>
            <person name="Sandor L."/>
            <person name="Lee J."/>
            <person name="Lipzen A."/>
            <person name="Pangilinan J."/>
            <person name="LaButti K."/>
            <person name="Hainaut M."/>
            <person name="Henrissat B."/>
            <person name="Grigoriev I.V."/>
            <person name="Spatafora J.W."/>
            <person name="Aime M.C."/>
        </authorList>
    </citation>
    <scope>NUCLEOTIDE SEQUENCE [LARGE SCALE GENOMIC DNA]</scope>
    <source>
        <strain evidence="5 6">MCA 5214</strain>
    </source>
</reference>
<dbReference type="SUPFAM" id="SSF53067">
    <property type="entry name" value="Actin-like ATPase domain"/>
    <property type="match status" value="2"/>
</dbReference>
<dbReference type="AlphaFoldDB" id="A0A316UJ41"/>
<accession>A0A316UJ41</accession>
<dbReference type="OrthoDB" id="498611at2759"/>
<dbReference type="GO" id="GO:0005634">
    <property type="term" value="C:nucleus"/>
    <property type="evidence" value="ECO:0007669"/>
    <property type="project" value="TreeGrafter"/>
</dbReference>
<feature type="compositionally biased region" description="Polar residues" evidence="4">
    <location>
        <begin position="116"/>
        <end position="137"/>
    </location>
</feature>
<dbReference type="FunFam" id="3.30.420.40:FF:000115">
    <property type="entry name" value="Pantothenate kinase PanK"/>
    <property type="match status" value="1"/>
</dbReference>
<evidence type="ECO:0000313" key="6">
    <source>
        <dbReference type="Proteomes" id="UP000245884"/>
    </source>
</evidence>
<dbReference type="PANTHER" id="PTHR12280:SF20">
    <property type="entry name" value="4'-PHOSPHOPANTETHEINE PHOSPHATASE"/>
    <property type="match status" value="1"/>
</dbReference>
<dbReference type="GeneID" id="37026411"/>
<name>A0A316UJ41_9BASI</name>
<feature type="non-terminal residue" evidence="5">
    <location>
        <position position="534"/>
    </location>
</feature>
<organism evidence="5 6">
    <name type="scientific">Jaminaea rosea</name>
    <dbReference type="NCBI Taxonomy" id="1569628"/>
    <lineage>
        <taxon>Eukaryota</taxon>
        <taxon>Fungi</taxon>
        <taxon>Dikarya</taxon>
        <taxon>Basidiomycota</taxon>
        <taxon>Ustilaginomycotina</taxon>
        <taxon>Exobasidiomycetes</taxon>
        <taxon>Microstromatales</taxon>
        <taxon>Microstromatales incertae sedis</taxon>
        <taxon>Jaminaea</taxon>
    </lineage>
</organism>
<dbReference type="CDD" id="cd24123">
    <property type="entry name" value="ASKHA_NBD_PanK-II_Pank4"/>
    <property type="match status" value="1"/>
</dbReference>
<evidence type="ECO:0000256" key="4">
    <source>
        <dbReference type="SAM" id="MobiDB-lite"/>
    </source>
</evidence>
<gene>
    <name evidence="5" type="ORF">BDZ90DRAFT_223773</name>
</gene>
<evidence type="ECO:0000256" key="3">
    <source>
        <dbReference type="ARBA" id="ARBA00022993"/>
    </source>
</evidence>
<keyword evidence="1" id="KW-0547">Nucleotide-binding</keyword>
<dbReference type="Gene3D" id="3.30.420.510">
    <property type="match status" value="1"/>
</dbReference>
<sequence>MEAPVPLPVNVDTTGAKIMEDGSSHPDQRDSRDIYLPNHIETLSHIAVDVGGSLAKVVYFTRSRSSSDPPSQSQASTSRAPPPPRAVSPLAATPSRGHSRQSSANGVVGHPRTPSAGGSSDQGVASHPTPSGTLTPTAIFSDAKHHHSPHIGSAVSSAMRSSFLKRRSLPAALPGGRLNFIKFETSDIESCISFLQELIENSARANRVTIEEMRRGVKLMATGGGAHMFYERFEEALGVEVQREDEMGCLITGLNFITLIPDEVFWYSDELVSALHSPLPSSSDVRGDPSSSPSSSSPSSGSPPQDPNSSLPRPSPNPPLYAPMFDSNPLPKLPCLLVNIGSGVSIIKVDDFGKFERVSGTSLGGGTLWGLLSLLTDAESFDEMLELSERGDNGAVDLLVSDVYGNSNALNAFGLKSTTIASSFGKVFRKEESKSKTGGRKKRFKAEDICKSLLYAVSNNIGQIAHMTAEKYDLDRIYFGGCFIRGHQATISTLSYAIRFWSKGTKRAFFLRHEGYLGAIGAWIKHLDDAPVSA</sequence>
<dbReference type="InterPro" id="IPR004567">
    <property type="entry name" value="Type_II_PanK"/>
</dbReference>
<keyword evidence="2" id="KW-0067">ATP-binding</keyword>
<feature type="region of interest" description="Disordered" evidence="4">
    <location>
        <begin position="278"/>
        <end position="323"/>
    </location>
</feature>
<dbReference type="RefSeq" id="XP_025359852.1">
    <property type="nucleotide sequence ID" value="XM_025504588.1"/>
</dbReference>
<dbReference type="Proteomes" id="UP000245884">
    <property type="component" value="Unassembled WGS sequence"/>
</dbReference>
<protein>
    <submittedName>
        <fullName evidence="5">Fumble</fullName>
    </submittedName>
</protein>
<feature type="compositionally biased region" description="Low complexity" evidence="4">
    <location>
        <begin position="280"/>
        <end position="312"/>
    </location>
</feature>
<feature type="compositionally biased region" description="Low complexity" evidence="4">
    <location>
        <begin position="63"/>
        <end position="79"/>
    </location>
</feature>
<dbReference type="GO" id="GO:0005524">
    <property type="term" value="F:ATP binding"/>
    <property type="evidence" value="ECO:0007669"/>
    <property type="project" value="UniProtKB-KW"/>
</dbReference>
<dbReference type="InterPro" id="IPR043129">
    <property type="entry name" value="ATPase_NBD"/>
</dbReference>
<dbReference type="GO" id="GO:0015937">
    <property type="term" value="P:coenzyme A biosynthetic process"/>
    <property type="evidence" value="ECO:0007669"/>
    <property type="project" value="UniProtKB-KW"/>
</dbReference>
<proteinExistence type="predicted"/>
<feature type="region of interest" description="Disordered" evidence="4">
    <location>
        <begin position="63"/>
        <end position="137"/>
    </location>
</feature>
<dbReference type="Pfam" id="PF03630">
    <property type="entry name" value="Fumble"/>
    <property type="match status" value="1"/>
</dbReference>
<dbReference type="Gene3D" id="3.30.420.40">
    <property type="match status" value="1"/>
</dbReference>
<evidence type="ECO:0000313" key="5">
    <source>
        <dbReference type="EMBL" id="PWN25240.1"/>
    </source>
</evidence>
<dbReference type="GO" id="GO:0005829">
    <property type="term" value="C:cytosol"/>
    <property type="evidence" value="ECO:0007669"/>
    <property type="project" value="TreeGrafter"/>
</dbReference>
<dbReference type="STRING" id="1569628.A0A316UJ41"/>
<dbReference type="EMBL" id="KZ819677">
    <property type="protein sequence ID" value="PWN25240.1"/>
    <property type="molecule type" value="Genomic_DNA"/>
</dbReference>
<dbReference type="Gene3D" id="6.10.10.60">
    <property type="match status" value="1"/>
</dbReference>
<evidence type="ECO:0000256" key="2">
    <source>
        <dbReference type="ARBA" id="ARBA00022840"/>
    </source>
</evidence>
<keyword evidence="3" id="KW-0173">Coenzyme A biosynthesis</keyword>
<feature type="region of interest" description="Disordered" evidence="4">
    <location>
        <begin position="1"/>
        <end position="32"/>
    </location>
</feature>
<evidence type="ECO:0000256" key="1">
    <source>
        <dbReference type="ARBA" id="ARBA00022741"/>
    </source>
</evidence>
<dbReference type="PANTHER" id="PTHR12280">
    <property type="entry name" value="PANTOTHENATE KINASE"/>
    <property type="match status" value="1"/>
</dbReference>